<accession>A0A0A8Z6E1</accession>
<reference evidence="1" key="2">
    <citation type="journal article" date="2015" name="Data Brief">
        <title>Shoot transcriptome of the giant reed, Arundo donax.</title>
        <authorList>
            <person name="Barrero R.A."/>
            <person name="Guerrero F.D."/>
            <person name="Moolhuijzen P."/>
            <person name="Goolsby J.A."/>
            <person name="Tidwell J."/>
            <person name="Bellgard S.E."/>
            <person name="Bellgard M.I."/>
        </authorList>
    </citation>
    <scope>NUCLEOTIDE SEQUENCE</scope>
    <source>
        <tissue evidence="1">Shoot tissue taken approximately 20 cm above the soil surface</tissue>
    </source>
</reference>
<protein>
    <submittedName>
        <fullName evidence="1">Uncharacterized protein</fullName>
    </submittedName>
</protein>
<dbReference type="EMBL" id="GBRH01264667">
    <property type="protein sequence ID" value="JAD33228.1"/>
    <property type="molecule type" value="Transcribed_RNA"/>
</dbReference>
<reference evidence="1" key="1">
    <citation type="submission" date="2014-09" db="EMBL/GenBank/DDBJ databases">
        <authorList>
            <person name="Magalhaes I.L.F."/>
            <person name="Oliveira U."/>
            <person name="Santos F.R."/>
            <person name="Vidigal T.H.D.A."/>
            <person name="Brescovit A.D."/>
            <person name="Santos A.J."/>
        </authorList>
    </citation>
    <scope>NUCLEOTIDE SEQUENCE</scope>
    <source>
        <tissue evidence="1">Shoot tissue taken approximately 20 cm above the soil surface</tissue>
    </source>
</reference>
<sequence>MLLCVIIASFLAFYSPIPLHLLKLFH</sequence>
<proteinExistence type="predicted"/>
<name>A0A0A8Z6E1_ARUDO</name>
<organism evidence="1">
    <name type="scientific">Arundo donax</name>
    <name type="common">Giant reed</name>
    <name type="synonym">Donax arundinaceus</name>
    <dbReference type="NCBI Taxonomy" id="35708"/>
    <lineage>
        <taxon>Eukaryota</taxon>
        <taxon>Viridiplantae</taxon>
        <taxon>Streptophyta</taxon>
        <taxon>Embryophyta</taxon>
        <taxon>Tracheophyta</taxon>
        <taxon>Spermatophyta</taxon>
        <taxon>Magnoliopsida</taxon>
        <taxon>Liliopsida</taxon>
        <taxon>Poales</taxon>
        <taxon>Poaceae</taxon>
        <taxon>PACMAD clade</taxon>
        <taxon>Arundinoideae</taxon>
        <taxon>Arundineae</taxon>
        <taxon>Arundo</taxon>
    </lineage>
</organism>
<dbReference type="AlphaFoldDB" id="A0A0A8Z6E1"/>
<evidence type="ECO:0000313" key="1">
    <source>
        <dbReference type="EMBL" id="JAD33228.1"/>
    </source>
</evidence>